<dbReference type="KEGG" id="ncc:104952969"/>
<keyword evidence="1" id="KW-0812">Transmembrane</keyword>
<keyword evidence="1" id="KW-0472">Membrane</keyword>
<dbReference type="GeneID" id="104952969"/>
<dbReference type="Pfam" id="PF13927">
    <property type="entry name" value="Ig_3"/>
    <property type="match status" value="1"/>
</dbReference>
<reference evidence="4" key="1">
    <citation type="submission" date="2025-08" db="UniProtKB">
        <authorList>
            <consortium name="RefSeq"/>
        </authorList>
    </citation>
    <scope>IDENTIFICATION</scope>
    <source>
        <tissue evidence="4">Muscle</tissue>
    </source>
</reference>
<gene>
    <name evidence="4" type="primary">LOC104952969</name>
</gene>
<evidence type="ECO:0000313" key="4">
    <source>
        <dbReference type="RefSeq" id="XP_010778184.1"/>
    </source>
</evidence>
<dbReference type="SUPFAM" id="SSF48726">
    <property type="entry name" value="Immunoglobulin"/>
    <property type="match status" value="1"/>
</dbReference>
<feature type="transmembrane region" description="Helical" evidence="1">
    <location>
        <begin position="138"/>
        <end position="161"/>
    </location>
</feature>
<evidence type="ECO:0000256" key="1">
    <source>
        <dbReference type="SAM" id="Phobius"/>
    </source>
</evidence>
<keyword evidence="1" id="KW-1133">Transmembrane helix</keyword>
<dbReference type="Proteomes" id="UP000504611">
    <property type="component" value="Unplaced"/>
</dbReference>
<sequence length="217" mass="24890">MEDFSKYLGINWTFFLTCCMFWIFSPAEGNKISREVGSPAILHCNISSNSTLNQLTWKMNRVPLFSFSPKESLHKSEEAKRLNINMSESHPYALVIERVQKSHEGNYTCEISTVMGVEECKWELKITEEAVPGNPNKLMIVAAVVVPLVCCLIFILALIILYRCHKQRAENCSRTSEMQPEEVIYENCLENDVIQQQYGNIQPLPFKTRSRQGGVQY</sequence>
<dbReference type="InterPro" id="IPR013783">
    <property type="entry name" value="Ig-like_fold"/>
</dbReference>
<dbReference type="PROSITE" id="PS50835">
    <property type="entry name" value="IG_LIKE"/>
    <property type="match status" value="1"/>
</dbReference>
<dbReference type="Gene3D" id="2.60.40.10">
    <property type="entry name" value="Immunoglobulins"/>
    <property type="match status" value="1"/>
</dbReference>
<feature type="domain" description="Ig-like" evidence="2">
    <location>
        <begin position="37"/>
        <end position="127"/>
    </location>
</feature>
<accession>A0A6I9NKP2</accession>
<dbReference type="OrthoDB" id="8880196at2759"/>
<dbReference type="AlphaFoldDB" id="A0A6I9NKP2"/>
<dbReference type="SMART" id="SM00409">
    <property type="entry name" value="IG"/>
    <property type="match status" value="1"/>
</dbReference>
<feature type="transmembrane region" description="Helical" evidence="1">
    <location>
        <begin position="7"/>
        <end position="24"/>
    </location>
</feature>
<keyword evidence="3" id="KW-1185">Reference proteome</keyword>
<dbReference type="InterPro" id="IPR036179">
    <property type="entry name" value="Ig-like_dom_sf"/>
</dbReference>
<name>A0A6I9NKP2_9TELE</name>
<dbReference type="InterPro" id="IPR007110">
    <property type="entry name" value="Ig-like_dom"/>
</dbReference>
<evidence type="ECO:0000313" key="3">
    <source>
        <dbReference type="Proteomes" id="UP000504611"/>
    </source>
</evidence>
<proteinExistence type="predicted"/>
<dbReference type="InterPro" id="IPR003599">
    <property type="entry name" value="Ig_sub"/>
</dbReference>
<protein>
    <submittedName>
        <fullName evidence="4">Uncharacterized protein isoform X1</fullName>
    </submittedName>
</protein>
<organism evidence="3 4">
    <name type="scientific">Notothenia coriiceps</name>
    <name type="common">black rockcod</name>
    <dbReference type="NCBI Taxonomy" id="8208"/>
    <lineage>
        <taxon>Eukaryota</taxon>
        <taxon>Metazoa</taxon>
        <taxon>Chordata</taxon>
        <taxon>Craniata</taxon>
        <taxon>Vertebrata</taxon>
        <taxon>Euteleostomi</taxon>
        <taxon>Actinopterygii</taxon>
        <taxon>Neopterygii</taxon>
        <taxon>Teleostei</taxon>
        <taxon>Neoteleostei</taxon>
        <taxon>Acanthomorphata</taxon>
        <taxon>Eupercaria</taxon>
        <taxon>Perciformes</taxon>
        <taxon>Notothenioidei</taxon>
        <taxon>Nototheniidae</taxon>
        <taxon>Notothenia</taxon>
    </lineage>
</organism>
<evidence type="ECO:0000259" key="2">
    <source>
        <dbReference type="PROSITE" id="PS50835"/>
    </source>
</evidence>
<dbReference type="RefSeq" id="XP_010778184.1">
    <property type="nucleotide sequence ID" value="XM_010779882.1"/>
</dbReference>
<dbReference type="PANTHER" id="PTHR11422">
    <property type="entry name" value="T-CELL SURFACE GLYCOPROTEIN CD4"/>
    <property type="match status" value="1"/>
</dbReference>
<dbReference type="PANTHER" id="PTHR11422:SF10">
    <property type="entry name" value="IG-LIKE DOMAIN-CONTAINING PROTEIN"/>
    <property type="match status" value="1"/>
</dbReference>